<dbReference type="EMBL" id="JAAXZB010000005">
    <property type="protein sequence ID" value="NKW11353.1"/>
    <property type="molecule type" value="Genomic_DNA"/>
</dbReference>
<gene>
    <name evidence="1" type="ORF">HGG76_27540</name>
</gene>
<name>A0A7X6FVT5_9HYPH</name>
<sequence length="85" mass="9850">MKWKKRRFHIVDVCFAGLVGFIATTAVVAFASAPEFSFDKERISRQAREKKHWKASMVFMQTKRVLTLSRVTIRQRLTATTSKCL</sequence>
<accession>A0A7X6FVT5</accession>
<dbReference type="AlphaFoldDB" id="A0A7X6FVT5"/>
<evidence type="ECO:0000313" key="1">
    <source>
        <dbReference type="EMBL" id="NKW11353.1"/>
    </source>
</evidence>
<evidence type="ECO:0000313" key="2">
    <source>
        <dbReference type="Proteomes" id="UP000558475"/>
    </source>
</evidence>
<comment type="caution">
    <text evidence="1">The sequence shown here is derived from an EMBL/GenBank/DDBJ whole genome shotgun (WGS) entry which is preliminary data.</text>
</comment>
<protein>
    <submittedName>
        <fullName evidence="1">Uncharacterized protein</fullName>
    </submittedName>
</protein>
<reference evidence="1 2" key="1">
    <citation type="submission" date="2020-04" db="EMBL/GenBank/DDBJ databases">
        <title>Whole genome sequencing of clinical and environmental type strains of Ochrobactrum.</title>
        <authorList>
            <person name="Dharne M."/>
        </authorList>
    </citation>
    <scope>NUCLEOTIDE SEQUENCE [LARGE SCALE GENOMIC DNA]</scope>
    <source>
        <strain evidence="1 2">DSM 13340</strain>
    </source>
</reference>
<proteinExistence type="predicted"/>
<organism evidence="1 2">
    <name type="scientific">Brucella tritici</name>
    <dbReference type="NCBI Taxonomy" id="94626"/>
    <lineage>
        <taxon>Bacteria</taxon>
        <taxon>Pseudomonadati</taxon>
        <taxon>Pseudomonadota</taxon>
        <taxon>Alphaproteobacteria</taxon>
        <taxon>Hyphomicrobiales</taxon>
        <taxon>Brucellaceae</taxon>
        <taxon>Brucella/Ochrobactrum group</taxon>
        <taxon>Brucella</taxon>
    </lineage>
</organism>
<dbReference type="Proteomes" id="UP000558475">
    <property type="component" value="Unassembled WGS sequence"/>
</dbReference>